<evidence type="ECO:0000259" key="2">
    <source>
        <dbReference type="Pfam" id="PF13472"/>
    </source>
</evidence>
<comment type="caution">
    <text evidence="3">The sequence shown here is derived from an EMBL/GenBank/DDBJ whole genome shotgun (WGS) entry which is preliminary data.</text>
</comment>
<dbReference type="PANTHER" id="PTHR30383:SF29">
    <property type="entry name" value="SGNH HYDROLASE-TYPE ESTERASE DOMAIN-CONTAINING PROTEIN"/>
    <property type="match status" value="1"/>
</dbReference>
<proteinExistence type="predicted"/>
<evidence type="ECO:0000256" key="1">
    <source>
        <dbReference type="SAM" id="SignalP"/>
    </source>
</evidence>
<evidence type="ECO:0000313" key="4">
    <source>
        <dbReference type="Proteomes" id="UP001500266"/>
    </source>
</evidence>
<sequence>MTSRRARRGAAIATLCLGSLLATGCGAFSEPSRSNAAATAGSAASASAVPRAPVVMFLGDSYTVGERGSLVENAYASAAARLLGWQVIVGGRAGTGFVQGSSARTPFGVMFESQLGWRPAPDLLIISGGHNDARVPNVQVGPPARDLLTRARQRWPGTRIVLIGPLWGNDSPPAAALAVRDQLRTVAQQMNVPFIDPIAERWITGNRAEGTGNAAVFIKKDGVHPTPEGHRYIAARLVQDLRRLRLANPSRATA</sequence>
<dbReference type="InterPro" id="IPR051532">
    <property type="entry name" value="Ester_Hydrolysis_Enzymes"/>
</dbReference>
<dbReference type="PANTHER" id="PTHR30383">
    <property type="entry name" value="THIOESTERASE 1/PROTEASE 1/LYSOPHOSPHOLIPASE L1"/>
    <property type="match status" value="1"/>
</dbReference>
<dbReference type="Pfam" id="PF13472">
    <property type="entry name" value="Lipase_GDSL_2"/>
    <property type="match status" value="1"/>
</dbReference>
<keyword evidence="4" id="KW-1185">Reference proteome</keyword>
<organism evidence="3 4">
    <name type="scientific">Actinomadura keratinilytica</name>
    <dbReference type="NCBI Taxonomy" id="547461"/>
    <lineage>
        <taxon>Bacteria</taxon>
        <taxon>Bacillati</taxon>
        <taxon>Actinomycetota</taxon>
        <taxon>Actinomycetes</taxon>
        <taxon>Streptosporangiales</taxon>
        <taxon>Thermomonosporaceae</taxon>
        <taxon>Actinomadura</taxon>
    </lineage>
</organism>
<keyword evidence="3" id="KW-0378">Hydrolase</keyword>
<dbReference type="PROSITE" id="PS51257">
    <property type="entry name" value="PROKAR_LIPOPROTEIN"/>
    <property type="match status" value="1"/>
</dbReference>
<accession>A0ABP7XXK7</accession>
<protein>
    <submittedName>
        <fullName evidence="3">SGNH/GDSL hydrolase family protein</fullName>
    </submittedName>
</protein>
<dbReference type="GO" id="GO:0016787">
    <property type="term" value="F:hydrolase activity"/>
    <property type="evidence" value="ECO:0007669"/>
    <property type="project" value="UniProtKB-KW"/>
</dbReference>
<dbReference type="CDD" id="cd00229">
    <property type="entry name" value="SGNH_hydrolase"/>
    <property type="match status" value="1"/>
</dbReference>
<dbReference type="InterPro" id="IPR013830">
    <property type="entry name" value="SGNH_hydro"/>
</dbReference>
<feature type="domain" description="SGNH hydrolase-type esterase" evidence="2">
    <location>
        <begin position="57"/>
        <end position="231"/>
    </location>
</feature>
<reference evidence="4" key="1">
    <citation type="journal article" date="2019" name="Int. J. Syst. Evol. Microbiol.">
        <title>The Global Catalogue of Microorganisms (GCM) 10K type strain sequencing project: providing services to taxonomists for standard genome sequencing and annotation.</title>
        <authorList>
            <consortium name="The Broad Institute Genomics Platform"/>
            <consortium name="The Broad Institute Genome Sequencing Center for Infectious Disease"/>
            <person name="Wu L."/>
            <person name="Ma J."/>
        </authorList>
    </citation>
    <scope>NUCLEOTIDE SEQUENCE [LARGE SCALE GENOMIC DNA]</scope>
    <source>
        <strain evidence="4">JCM 17316</strain>
    </source>
</reference>
<dbReference type="EMBL" id="BAABDO010000002">
    <property type="protein sequence ID" value="GAA4127569.1"/>
    <property type="molecule type" value="Genomic_DNA"/>
</dbReference>
<name>A0ABP7XXK7_9ACTN</name>
<keyword evidence="1" id="KW-0732">Signal</keyword>
<feature type="signal peptide" evidence="1">
    <location>
        <begin position="1"/>
        <end position="24"/>
    </location>
</feature>
<dbReference type="Gene3D" id="3.40.50.1110">
    <property type="entry name" value="SGNH hydrolase"/>
    <property type="match status" value="1"/>
</dbReference>
<dbReference type="InterPro" id="IPR036514">
    <property type="entry name" value="SGNH_hydro_sf"/>
</dbReference>
<gene>
    <name evidence="3" type="ORF">GCM10022416_02360</name>
</gene>
<evidence type="ECO:0000313" key="3">
    <source>
        <dbReference type="EMBL" id="GAA4127569.1"/>
    </source>
</evidence>
<dbReference type="SUPFAM" id="SSF52266">
    <property type="entry name" value="SGNH hydrolase"/>
    <property type="match status" value="1"/>
</dbReference>
<dbReference type="RefSeq" id="WP_345016462.1">
    <property type="nucleotide sequence ID" value="NZ_BAABDO010000002.1"/>
</dbReference>
<feature type="chain" id="PRO_5047043911" evidence="1">
    <location>
        <begin position="25"/>
        <end position="254"/>
    </location>
</feature>
<dbReference type="Proteomes" id="UP001500266">
    <property type="component" value="Unassembled WGS sequence"/>
</dbReference>